<reference evidence="2" key="1">
    <citation type="submission" date="2021-10" db="EMBL/GenBank/DDBJ databases">
        <title>Tropical sea cucumber genome reveals ecological adaptation and Cuvierian tubules defense mechanism.</title>
        <authorList>
            <person name="Chen T."/>
        </authorList>
    </citation>
    <scope>NUCLEOTIDE SEQUENCE</scope>
    <source>
        <strain evidence="2">Nanhai2018</strain>
        <tissue evidence="2">Muscle</tissue>
    </source>
</reference>
<dbReference type="Proteomes" id="UP001152320">
    <property type="component" value="Chromosome 5"/>
</dbReference>
<gene>
    <name evidence="2" type="ORF">HOLleu_12274</name>
</gene>
<accession>A0A9Q1CB51</accession>
<feature type="transmembrane region" description="Helical" evidence="1">
    <location>
        <begin position="12"/>
        <end position="32"/>
    </location>
</feature>
<sequence>MCLRKVYCSRRNILFVLGSLVAFVLSSLYYSVQNKDTLHYQPHLGGRLHTARKFEVTEVHHDAHFATHNINHALPGATKSKDQTVTLSPEFLSNSDDHASKLMIGCPVDWPHEVLRHDSAGMPAAQVCRSTNGDGHWKCAKGWKRVSGDPFCVKYPTSQVTDLLVSSNEEIYEAQTLVSENFKLLFYQLPGTVVEMSPSFFRVLRKNETIDQDLLKHYHKFTFIMHPCLRLIKMWEAISNPSVDTSFSSFLNGRLPPWKLLLLLGGKRLKLQTEMIFDNHKQVVLDQILVFERWNESLLELMRSANIDPQDFHAMRAMPPNYTQCSRLYTQETWLKMTNSYAMDFCVFRYSTSMNESHIMPPLNLTMQTLTSRCIACRKMETDKHTSVRVNPPRSTGASPNPCTIHTYYQPAFDDPNELLTNQNVLNVWENIWTSAGWQTRVLNESSAMLHPDYENLKEKFQSVPTVNNKNYTVGNFIRHVAMATVGGGWMSDYDTLPLYFPPCNEIPFNGSFTVWSRFVPALVSGHGEEYTRVAHLMADVGLQWWARPDSFIERDGRAQVSDMKTLSVLVKDGHVKSFGVIIGVSDYKNGGFSCNKTKSLNSTKFPEGIPSLPWGLHVSHAFMSYMRSRNITLGPGLSWKAERVNKSSFRANFIKNVYDIYLEKCHDLK</sequence>
<organism evidence="2 3">
    <name type="scientific">Holothuria leucospilota</name>
    <name type="common">Black long sea cucumber</name>
    <name type="synonym">Mertensiothuria leucospilota</name>
    <dbReference type="NCBI Taxonomy" id="206669"/>
    <lineage>
        <taxon>Eukaryota</taxon>
        <taxon>Metazoa</taxon>
        <taxon>Echinodermata</taxon>
        <taxon>Eleutherozoa</taxon>
        <taxon>Echinozoa</taxon>
        <taxon>Holothuroidea</taxon>
        <taxon>Aspidochirotacea</taxon>
        <taxon>Aspidochirotida</taxon>
        <taxon>Holothuriidae</taxon>
        <taxon>Holothuria</taxon>
    </lineage>
</organism>
<protein>
    <submittedName>
        <fullName evidence="2">Uncharacterized protein</fullName>
    </submittedName>
</protein>
<dbReference type="AlphaFoldDB" id="A0A9Q1CB51"/>
<keyword evidence="1" id="KW-1133">Transmembrane helix</keyword>
<evidence type="ECO:0000256" key="1">
    <source>
        <dbReference type="SAM" id="Phobius"/>
    </source>
</evidence>
<evidence type="ECO:0000313" key="3">
    <source>
        <dbReference type="Proteomes" id="UP001152320"/>
    </source>
</evidence>
<keyword evidence="1" id="KW-0812">Transmembrane</keyword>
<dbReference type="EMBL" id="JAIZAY010000005">
    <property type="protein sequence ID" value="KAJ8041454.1"/>
    <property type="molecule type" value="Genomic_DNA"/>
</dbReference>
<comment type="caution">
    <text evidence="2">The sequence shown here is derived from an EMBL/GenBank/DDBJ whole genome shotgun (WGS) entry which is preliminary data.</text>
</comment>
<keyword evidence="1" id="KW-0472">Membrane</keyword>
<name>A0A9Q1CB51_HOLLE</name>
<evidence type="ECO:0000313" key="2">
    <source>
        <dbReference type="EMBL" id="KAJ8041454.1"/>
    </source>
</evidence>
<proteinExistence type="predicted"/>
<keyword evidence="3" id="KW-1185">Reference proteome</keyword>